<dbReference type="Proteomes" id="UP000315252">
    <property type="component" value="Unassembled WGS sequence"/>
</dbReference>
<reference evidence="1 2" key="1">
    <citation type="submission" date="2019-06" db="EMBL/GenBank/DDBJ databases">
        <title>Whole genome sequence for Rhodospirillaceae sp. R148.</title>
        <authorList>
            <person name="Wang G."/>
        </authorList>
    </citation>
    <scope>NUCLEOTIDE SEQUENCE [LARGE SCALE GENOMIC DNA]</scope>
    <source>
        <strain evidence="1 2">R148</strain>
    </source>
</reference>
<evidence type="ECO:0000313" key="1">
    <source>
        <dbReference type="EMBL" id="TQV68027.1"/>
    </source>
</evidence>
<organism evidence="1 2">
    <name type="scientific">Denitrobaculum tricleocarpae</name>
    <dbReference type="NCBI Taxonomy" id="2591009"/>
    <lineage>
        <taxon>Bacteria</taxon>
        <taxon>Pseudomonadati</taxon>
        <taxon>Pseudomonadota</taxon>
        <taxon>Alphaproteobacteria</taxon>
        <taxon>Rhodospirillales</taxon>
        <taxon>Rhodospirillaceae</taxon>
        <taxon>Denitrobaculum</taxon>
    </lineage>
</organism>
<dbReference type="AlphaFoldDB" id="A0A545SSV0"/>
<accession>A0A545SSV0</accession>
<comment type="caution">
    <text evidence="1">The sequence shown here is derived from an EMBL/GenBank/DDBJ whole genome shotgun (WGS) entry which is preliminary data.</text>
</comment>
<dbReference type="EMBL" id="VHSH01000027">
    <property type="protein sequence ID" value="TQV68027.1"/>
    <property type="molecule type" value="Genomic_DNA"/>
</dbReference>
<proteinExistence type="predicted"/>
<gene>
    <name evidence="1" type="ORF">FKG95_29415</name>
</gene>
<keyword evidence="2" id="KW-1185">Reference proteome</keyword>
<protein>
    <submittedName>
        <fullName evidence="1">Uncharacterized protein</fullName>
    </submittedName>
</protein>
<name>A0A545SSV0_9PROT</name>
<evidence type="ECO:0000313" key="2">
    <source>
        <dbReference type="Proteomes" id="UP000315252"/>
    </source>
</evidence>
<sequence length="257" mass="26641">MAFYRDFVLAFSISFGLICGWSLPSRAMPLPDNVSVAFSFGSVSSGDMGPTSYTQALGAAAPLPAEGASGSFSNLGEPLNFHLTGAFEADPFLDPFTALDNFVSAPLTIVITNLSGAPVIVDLSFVADVELFGSADALVDTALVVGEPPKVADEAFVDAILGPESISASLDAVSLLSPIEVGVVPVALALSIETTQTFFDPFFGGTADYDIDGSISVRSVTPAAIVVSEPPVEMLFLFGILALVSSRRRARDSAFCA</sequence>
<dbReference type="RefSeq" id="WP_142900044.1">
    <property type="nucleotide sequence ID" value="NZ_ML660078.1"/>
</dbReference>